<name>A0A291Q6V2_9ACTN</name>
<evidence type="ECO:0000259" key="3">
    <source>
        <dbReference type="Pfam" id="PF06722"/>
    </source>
</evidence>
<dbReference type="SUPFAM" id="SSF53756">
    <property type="entry name" value="UDP-Glycosyltransferase/glycogen phosphorylase"/>
    <property type="match status" value="1"/>
</dbReference>
<evidence type="ECO:0000313" key="5">
    <source>
        <dbReference type="Proteomes" id="UP000221011"/>
    </source>
</evidence>
<dbReference type="GO" id="GO:0017000">
    <property type="term" value="P:antibiotic biosynthetic process"/>
    <property type="evidence" value="ECO:0007669"/>
    <property type="project" value="UniProtKB-ARBA"/>
</dbReference>
<reference evidence="4 5" key="1">
    <citation type="submission" date="2017-08" db="EMBL/GenBank/DDBJ databases">
        <title>Complete Genome Sequence of Streptomyces formicae KY5, the formicamycin producer.</title>
        <authorList>
            <person name="Holmes N.A."/>
            <person name="Devine R."/>
            <person name="Qin Z."/>
            <person name="Seipke R.F."/>
            <person name="Wilkinson B."/>
            <person name="Hutchings M.I."/>
        </authorList>
    </citation>
    <scope>NUCLEOTIDE SEQUENCE [LARGE SCALE GENOMIC DNA]</scope>
    <source>
        <strain evidence="4 5">KY5</strain>
    </source>
</reference>
<dbReference type="InterPro" id="IPR010610">
    <property type="entry name" value="EryCIII-like_C"/>
</dbReference>
<dbReference type="Proteomes" id="UP000221011">
    <property type="component" value="Chromosome"/>
</dbReference>
<dbReference type="AlphaFoldDB" id="A0A291Q6V2"/>
<proteinExistence type="inferred from homology"/>
<keyword evidence="2 4" id="KW-0808">Transferase</keyword>
<sequence>MAHIGFFNIPGFGHVNVTQGLVAELVARGHRVSYAVPAAYGAEIERAGARLVPYDTTLTDPRATLAATADPDRLTTVDYVHNLRGLTRETRAIVPPLLDAFRADPPELMLYDGVLGWAGRVVADALDVPAIRCVPTLAVNEHWSLASAGYASFDPTDPELAAVFGEMGALFAELDALGAARDFFGAGAGGNADEAGPRTPTLVFLPRALQPAGDTFDDSHHFVGPCAAPRTLDGDWTPPGDGRPVVLVSLGTVQSGRPGFFRACVDALRDTDWHVVMAVGAQDPAGLGPLPPHIEAHAHLPQQAVLRHADAFVTHAGMGSVLEALSSAVPMVTVPQMGEQRANADRLAALGVALPLHRDALDPAALRDAVARLLADPTARERARALREHIRAAGGPARAADLVERQLPLVQAVSAVSAVSAPSAVSAATARTEGES</sequence>
<accession>A0A291Q6V2</accession>
<dbReference type="RefSeq" id="WP_098242175.1">
    <property type="nucleotide sequence ID" value="NZ_CP022685.1"/>
</dbReference>
<organism evidence="4 5">
    <name type="scientific">Streptomyces formicae</name>
    <dbReference type="NCBI Taxonomy" id="1616117"/>
    <lineage>
        <taxon>Bacteria</taxon>
        <taxon>Bacillati</taxon>
        <taxon>Actinomycetota</taxon>
        <taxon>Actinomycetes</taxon>
        <taxon>Kitasatosporales</taxon>
        <taxon>Streptomycetaceae</taxon>
        <taxon>Streptomyces</taxon>
    </lineage>
</organism>
<dbReference type="GO" id="GO:0008194">
    <property type="term" value="F:UDP-glycosyltransferase activity"/>
    <property type="evidence" value="ECO:0007669"/>
    <property type="project" value="InterPro"/>
</dbReference>
<dbReference type="Gene3D" id="3.40.50.2000">
    <property type="entry name" value="Glycogen Phosphorylase B"/>
    <property type="match status" value="2"/>
</dbReference>
<dbReference type="PANTHER" id="PTHR48050">
    <property type="entry name" value="STEROL 3-BETA-GLUCOSYLTRANSFERASE"/>
    <property type="match status" value="1"/>
</dbReference>
<dbReference type="CDD" id="cd03784">
    <property type="entry name" value="GT1_Gtf-like"/>
    <property type="match status" value="1"/>
</dbReference>
<gene>
    <name evidence="4" type="ORF">KY5_2314c</name>
</gene>
<dbReference type="FunFam" id="3.40.50.2000:FF:000072">
    <property type="entry name" value="Glycosyl transferase"/>
    <property type="match status" value="1"/>
</dbReference>
<dbReference type="InterPro" id="IPR002213">
    <property type="entry name" value="UDP_glucos_trans"/>
</dbReference>
<evidence type="ECO:0000256" key="1">
    <source>
        <dbReference type="ARBA" id="ARBA00009995"/>
    </source>
</evidence>
<dbReference type="KEGG" id="sfk:KY5_2314c"/>
<dbReference type="GO" id="GO:0016758">
    <property type="term" value="F:hexosyltransferase activity"/>
    <property type="evidence" value="ECO:0007669"/>
    <property type="project" value="InterPro"/>
</dbReference>
<keyword evidence="5" id="KW-1185">Reference proteome</keyword>
<evidence type="ECO:0000313" key="4">
    <source>
        <dbReference type="EMBL" id="ATL27332.1"/>
    </source>
</evidence>
<dbReference type="PANTHER" id="PTHR48050:SF13">
    <property type="entry name" value="STEROL 3-BETA-GLUCOSYLTRANSFERASE UGT80A2"/>
    <property type="match status" value="1"/>
</dbReference>
<dbReference type="EMBL" id="CP022685">
    <property type="protein sequence ID" value="ATL27332.1"/>
    <property type="molecule type" value="Genomic_DNA"/>
</dbReference>
<dbReference type="Pfam" id="PF06722">
    <property type="entry name" value="EryCIII-like_C"/>
    <property type="match status" value="1"/>
</dbReference>
<dbReference type="NCBIfam" id="TIGR01426">
    <property type="entry name" value="MGT"/>
    <property type="match status" value="1"/>
</dbReference>
<comment type="similarity">
    <text evidence="1">Belongs to the UDP-glycosyltransferase family.</text>
</comment>
<protein>
    <submittedName>
        <fullName evidence="4">Macrolide glycosyltransferase</fullName>
    </submittedName>
</protein>
<feature type="domain" description="Erythromycin biosynthesis protein CIII-like C-terminal" evidence="3">
    <location>
        <begin position="264"/>
        <end position="400"/>
    </location>
</feature>
<evidence type="ECO:0000256" key="2">
    <source>
        <dbReference type="ARBA" id="ARBA00022679"/>
    </source>
</evidence>
<dbReference type="InterPro" id="IPR006326">
    <property type="entry name" value="UDPGT_MGT-like"/>
</dbReference>
<dbReference type="InterPro" id="IPR050426">
    <property type="entry name" value="Glycosyltransferase_28"/>
</dbReference>